<dbReference type="InterPro" id="IPR051531">
    <property type="entry name" value="N-acetyltransferase"/>
</dbReference>
<dbReference type="Pfam" id="PF13302">
    <property type="entry name" value="Acetyltransf_3"/>
    <property type="match status" value="1"/>
</dbReference>
<keyword evidence="3" id="KW-1185">Reference proteome</keyword>
<accession>A0A136Q483</accession>
<dbReference type="PROSITE" id="PS51186">
    <property type="entry name" value="GNAT"/>
    <property type="match status" value="1"/>
</dbReference>
<dbReference type="PANTHER" id="PTHR43792:SF1">
    <property type="entry name" value="N-ACETYLTRANSFERASE DOMAIN-CONTAINING PROTEIN"/>
    <property type="match status" value="1"/>
</dbReference>
<dbReference type="Gene3D" id="3.40.630.30">
    <property type="match status" value="1"/>
</dbReference>
<comment type="caution">
    <text evidence="2">The sequence shown here is derived from an EMBL/GenBank/DDBJ whole genome shotgun (WGS) entry which is preliminary data.</text>
</comment>
<evidence type="ECO:0000313" key="3">
    <source>
        <dbReference type="Proteomes" id="UP000070366"/>
    </source>
</evidence>
<sequence length="189" mass="21796">MEPILFETERMTFRRFTPDDREAVSVFLMDPEVMYAWEHGFSEEEVTGWMERNSTRYDRYGYGWLYAEDKETSGNIGAIGLLYTGDIAGEDGWELGYIVNKRFWGKGYAAEGARGCIEHAFRAIGTDRVFSQMRTSNAASRAVAERIGMEYVTTYDRLYHGETLPYHVYVMKKTEDRRSGRKRTGAPDA</sequence>
<name>A0A136Q483_9FIRM</name>
<dbReference type="PANTHER" id="PTHR43792">
    <property type="entry name" value="GNAT FAMILY, PUTATIVE (AFU_ORTHOLOGUE AFUA_3G00765)-RELATED-RELATED"/>
    <property type="match status" value="1"/>
</dbReference>
<dbReference type="SUPFAM" id="SSF55729">
    <property type="entry name" value="Acyl-CoA N-acyltransferases (Nat)"/>
    <property type="match status" value="1"/>
</dbReference>
<feature type="domain" description="N-acetyltransferase" evidence="1">
    <location>
        <begin position="11"/>
        <end position="176"/>
    </location>
</feature>
<evidence type="ECO:0000313" key="2">
    <source>
        <dbReference type="EMBL" id="KXK65481.1"/>
    </source>
</evidence>
<protein>
    <submittedName>
        <fullName evidence="2">Acetyltransferase, GNAT family</fullName>
    </submittedName>
</protein>
<dbReference type="GO" id="GO:0016747">
    <property type="term" value="F:acyltransferase activity, transferring groups other than amino-acyl groups"/>
    <property type="evidence" value="ECO:0007669"/>
    <property type="project" value="InterPro"/>
</dbReference>
<reference evidence="3" key="1">
    <citation type="submission" date="2016-02" db="EMBL/GenBank/DDBJ databases">
        <authorList>
            <person name="Mitreva M."/>
            <person name="Pepin K.H."/>
            <person name="Mihindukulasuriya K.A."/>
            <person name="Fulton R."/>
            <person name="Fronick C."/>
            <person name="O'Laughlin M."/>
            <person name="Miner T."/>
            <person name="Herter B."/>
            <person name="Rosa B.A."/>
            <person name="Cordes M."/>
            <person name="Tomlinson C."/>
            <person name="Wollam A."/>
            <person name="Palsikar V.B."/>
            <person name="Mardis E.R."/>
            <person name="Wilson R.K."/>
        </authorList>
    </citation>
    <scope>NUCLEOTIDE SEQUENCE [LARGE SCALE GENOMIC DNA]</scope>
    <source>
        <strain evidence="3">DSM 22607</strain>
    </source>
</reference>
<dbReference type="AlphaFoldDB" id="A0A136Q483"/>
<organism evidence="2 3">
    <name type="scientific">Christensenella minuta</name>
    <dbReference type="NCBI Taxonomy" id="626937"/>
    <lineage>
        <taxon>Bacteria</taxon>
        <taxon>Bacillati</taxon>
        <taxon>Bacillota</taxon>
        <taxon>Clostridia</taxon>
        <taxon>Christensenellales</taxon>
        <taxon>Christensenellaceae</taxon>
        <taxon>Christensenella</taxon>
    </lineage>
</organism>
<dbReference type="EMBL" id="LSZW01000061">
    <property type="protein sequence ID" value="KXK65481.1"/>
    <property type="molecule type" value="Genomic_DNA"/>
</dbReference>
<gene>
    <name evidence="2" type="ORF">HMPREF3293_01695</name>
</gene>
<proteinExistence type="predicted"/>
<evidence type="ECO:0000259" key="1">
    <source>
        <dbReference type="PROSITE" id="PS51186"/>
    </source>
</evidence>
<dbReference type="Proteomes" id="UP000070366">
    <property type="component" value="Unassembled WGS sequence"/>
</dbReference>
<dbReference type="STRING" id="626937.HMPREF3293_01695"/>
<dbReference type="InterPro" id="IPR016181">
    <property type="entry name" value="Acyl_CoA_acyltransferase"/>
</dbReference>
<dbReference type="RefSeq" id="WP_066519788.1">
    <property type="nucleotide sequence ID" value="NZ_CABMOF010000002.1"/>
</dbReference>
<keyword evidence="2" id="KW-0808">Transferase</keyword>
<dbReference type="InterPro" id="IPR000182">
    <property type="entry name" value="GNAT_dom"/>
</dbReference>